<feature type="domain" description="AMP-dependent synthetase/ligase" evidence="1">
    <location>
        <begin position="12"/>
        <end position="385"/>
    </location>
</feature>
<feature type="domain" description="AMP-binding enzyme C-terminal" evidence="2">
    <location>
        <begin position="444"/>
        <end position="519"/>
    </location>
</feature>
<reference evidence="3 4" key="1">
    <citation type="submission" date="2023-10" db="EMBL/GenBank/DDBJ databases">
        <title>Two novel species belonging to the OM43/NOR5 clade.</title>
        <authorList>
            <person name="Park M."/>
        </authorList>
    </citation>
    <scope>NUCLEOTIDE SEQUENCE [LARGE SCALE GENOMIC DNA]</scope>
    <source>
        <strain evidence="3 4">IMCC45268</strain>
    </source>
</reference>
<name>A0ABZ0IGQ9_9GAMM</name>
<dbReference type="Pfam" id="PF00501">
    <property type="entry name" value="AMP-binding"/>
    <property type="match status" value="1"/>
</dbReference>
<dbReference type="InterPro" id="IPR020845">
    <property type="entry name" value="AMP-binding_CS"/>
</dbReference>
<keyword evidence="4" id="KW-1185">Reference proteome</keyword>
<dbReference type="EMBL" id="CP136865">
    <property type="protein sequence ID" value="WOJ97714.1"/>
    <property type="molecule type" value="Genomic_DNA"/>
</dbReference>
<dbReference type="Gene3D" id="3.30.300.30">
    <property type="match status" value="1"/>
</dbReference>
<sequence length="536" mass="57997">MSDWNFADIWEVAADELAEATCLIHGETRRSWREFDKRADALAQFFIDAGLERQQAVAQYLYNGNEYLESMYAAFKGAYVPVNTNYRYTADELLYLWDNADAGAVVFHGVFAATIDAIRARLPKVRVWLFVDDGSVPRPEWASDYEAVANKNCERVVPSWGRSGDDLNFLYTGGTTGMPKGVMWRQDDLAVKLTSTLGSPLQDEGSVEDLRGSFTSPGTRFLPACPQMHGTGNFPGLSTLCGGGSIVTLTDRHFNPAELLDTIEREQVESLAMVGDAFAKPILRALDSEPGRWNLASLQAIVSSGVMWSQESKERLLAHHPGMMLMDAFSSSEALGMGSSISAAGAAASTARFEMSPETIVIDDSNQAIEAGSDKVGRIAVGGRQPLGYYKDPEKSARTFLDIDGQRYSCPGDFAMVDADGRIILLGRGSVCINSGGEKIFPEEVEEAMKTHPNVVDAVAVGVPDETYGESVVGVIEAQPGTSLDSASLIAHVRKTLAAYKAPRHIVPIDSIGRAANGKVDYKRLRGVASAALGRD</sequence>
<dbReference type="Gene3D" id="3.40.50.12780">
    <property type="entry name" value="N-terminal domain of ligase-like"/>
    <property type="match status" value="1"/>
</dbReference>
<protein>
    <submittedName>
        <fullName evidence="3">AMP-binding protein</fullName>
    </submittedName>
</protein>
<evidence type="ECO:0000313" key="3">
    <source>
        <dbReference type="EMBL" id="WOJ97714.1"/>
    </source>
</evidence>
<accession>A0ABZ0IGQ9</accession>
<dbReference type="NCBIfam" id="NF005863">
    <property type="entry name" value="PRK07798.1"/>
    <property type="match status" value="1"/>
</dbReference>
<dbReference type="Proteomes" id="UP001626549">
    <property type="component" value="Chromosome"/>
</dbReference>
<dbReference type="InterPro" id="IPR025110">
    <property type="entry name" value="AMP-bd_C"/>
</dbReference>
<evidence type="ECO:0000313" key="4">
    <source>
        <dbReference type="Proteomes" id="UP001626549"/>
    </source>
</evidence>
<evidence type="ECO:0000259" key="1">
    <source>
        <dbReference type="Pfam" id="PF00501"/>
    </source>
</evidence>
<organism evidence="3 4">
    <name type="scientific">Congregibacter brevis</name>
    <dbReference type="NCBI Taxonomy" id="3081201"/>
    <lineage>
        <taxon>Bacteria</taxon>
        <taxon>Pseudomonadati</taxon>
        <taxon>Pseudomonadota</taxon>
        <taxon>Gammaproteobacteria</taxon>
        <taxon>Cellvibrionales</taxon>
        <taxon>Halieaceae</taxon>
        <taxon>Congregibacter</taxon>
    </lineage>
</organism>
<dbReference type="InterPro" id="IPR045851">
    <property type="entry name" value="AMP-bd_C_sf"/>
</dbReference>
<dbReference type="SUPFAM" id="SSF56801">
    <property type="entry name" value="Acetyl-CoA synthetase-like"/>
    <property type="match status" value="1"/>
</dbReference>
<dbReference type="PROSITE" id="PS00455">
    <property type="entry name" value="AMP_BINDING"/>
    <property type="match status" value="1"/>
</dbReference>
<dbReference type="Pfam" id="PF13193">
    <property type="entry name" value="AMP-binding_C"/>
    <property type="match status" value="1"/>
</dbReference>
<dbReference type="RefSeq" id="WP_407328688.1">
    <property type="nucleotide sequence ID" value="NZ_CP136865.1"/>
</dbReference>
<dbReference type="InterPro" id="IPR000873">
    <property type="entry name" value="AMP-dep_synth/lig_dom"/>
</dbReference>
<proteinExistence type="predicted"/>
<dbReference type="InterPro" id="IPR042099">
    <property type="entry name" value="ANL_N_sf"/>
</dbReference>
<gene>
    <name evidence="3" type="ORF">R0137_03855</name>
</gene>
<evidence type="ECO:0000259" key="2">
    <source>
        <dbReference type="Pfam" id="PF13193"/>
    </source>
</evidence>
<dbReference type="PANTHER" id="PTHR43767:SF1">
    <property type="entry name" value="NONRIBOSOMAL PEPTIDE SYNTHASE PES1 (EUROFUNG)-RELATED"/>
    <property type="match status" value="1"/>
</dbReference>
<dbReference type="InterPro" id="IPR050237">
    <property type="entry name" value="ATP-dep_AMP-bd_enzyme"/>
</dbReference>
<dbReference type="PANTHER" id="PTHR43767">
    <property type="entry name" value="LONG-CHAIN-FATTY-ACID--COA LIGASE"/>
    <property type="match status" value="1"/>
</dbReference>